<reference evidence="1" key="1">
    <citation type="journal article" date="2014" name="Front. Microbiol.">
        <title>High frequency of phylogenetically diverse reductive dehalogenase-homologous genes in deep subseafloor sedimentary metagenomes.</title>
        <authorList>
            <person name="Kawai M."/>
            <person name="Futagami T."/>
            <person name="Toyoda A."/>
            <person name="Takaki Y."/>
            <person name="Nishi S."/>
            <person name="Hori S."/>
            <person name="Arai W."/>
            <person name="Tsubouchi T."/>
            <person name="Morono Y."/>
            <person name="Uchiyama I."/>
            <person name="Ito T."/>
            <person name="Fujiyama A."/>
            <person name="Inagaki F."/>
            <person name="Takami H."/>
        </authorList>
    </citation>
    <scope>NUCLEOTIDE SEQUENCE</scope>
    <source>
        <strain evidence="1">Expedition CK06-06</strain>
    </source>
</reference>
<feature type="non-terminal residue" evidence="1">
    <location>
        <position position="1"/>
    </location>
</feature>
<gene>
    <name evidence="1" type="ORF">S01H1_25470</name>
</gene>
<proteinExistence type="predicted"/>
<dbReference type="AlphaFoldDB" id="X0TP20"/>
<evidence type="ECO:0000313" key="1">
    <source>
        <dbReference type="EMBL" id="GAF89902.1"/>
    </source>
</evidence>
<accession>X0TP20</accession>
<name>X0TP20_9ZZZZ</name>
<feature type="non-terminal residue" evidence="1">
    <location>
        <position position="285"/>
    </location>
</feature>
<dbReference type="EMBL" id="BARS01015388">
    <property type="protein sequence ID" value="GAF89902.1"/>
    <property type="molecule type" value="Genomic_DNA"/>
</dbReference>
<sequence length="285" mass="31791">IERWVGRITAPIESDNKIQLIKEYLNRNHEYKTGKINYKDEMLVFLPDDFGCVVPAHTRPAPPPSLSGGDVGDAINVSESSMGPEECSEGAKKNIAETYFFDSNLINPLVYGLGDNAYLKQMYLSEIKKPYSVVFMNAHGTHIGHSPSVNYNDIKTSNPKSMFFKLVSCAIGAPNRENNIAQWYLFSGEALIVSARSVTIMAGSVARAGLGLWEMRILAMGGRIYEAYPTTNYQTLLGDPTLKIKKIYADCNLVFSNDFIDFGTVSYPLYIPEEEDRILYIKNIG</sequence>
<evidence type="ECO:0008006" key="2">
    <source>
        <dbReference type="Google" id="ProtNLM"/>
    </source>
</evidence>
<comment type="caution">
    <text evidence="1">The sequence shown here is derived from an EMBL/GenBank/DDBJ whole genome shotgun (WGS) entry which is preliminary data.</text>
</comment>
<protein>
    <recommendedName>
        <fullName evidence="2">Gingipain domain-containing protein</fullName>
    </recommendedName>
</protein>
<organism evidence="1">
    <name type="scientific">marine sediment metagenome</name>
    <dbReference type="NCBI Taxonomy" id="412755"/>
    <lineage>
        <taxon>unclassified sequences</taxon>
        <taxon>metagenomes</taxon>
        <taxon>ecological metagenomes</taxon>
    </lineage>
</organism>